<evidence type="ECO:0000256" key="1">
    <source>
        <dbReference type="SAM" id="MobiDB-lite"/>
    </source>
</evidence>
<keyword evidence="3" id="KW-1185">Reference proteome</keyword>
<sequence>MPVTRSQSKSLAYQNLSSAPGNTEDSEISTKSVVQEQAARGAFIEWLDLDYSIN</sequence>
<evidence type="ECO:0000313" key="2">
    <source>
        <dbReference type="EMBL" id="CRL21787.1"/>
    </source>
</evidence>
<protein>
    <submittedName>
        <fullName evidence="2">Str. FM013</fullName>
    </submittedName>
</protein>
<dbReference type="EMBL" id="HG793139">
    <property type="protein sequence ID" value="CRL21787.1"/>
    <property type="molecule type" value="Genomic_DNA"/>
</dbReference>
<name>A0A0G4P648_PENC3</name>
<proteinExistence type="predicted"/>
<evidence type="ECO:0000313" key="3">
    <source>
        <dbReference type="Proteomes" id="UP000053732"/>
    </source>
</evidence>
<dbReference type="AlphaFoldDB" id="A0A0G4P648"/>
<dbReference type="Proteomes" id="UP000053732">
    <property type="component" value="Unassembled WGS sequence"/>
</dbReference>
<reference evidence="2 3" key="1">
    <citation type="journal article" date="2014" name="Nat. Commun.">
        <title>Multiple recent horizontal transfers of a large genomic region in cheese making fungi.</title>
        <authorList>
            <person name="Cheeseman K."/>
            <person name="Ropars J."/>
            <person name="Renault P."/>
            <person name="Dupont J."/>
            <person name="Gouzy J."/>
            <person name="Branca A."/>
            <person name="Abraham A.L."/>
            <person name="Ceppi M."/>
            <person name="Conseiller E."/>
            <person name="Debuchy R."/>
            <person name="Malagnac F."/>
            <person name="Goarin A."/>
            <person name="Silar P."/>
            <person name="Lacoste S."/>
            <person name="Sallet E."/>
            <person name="Bensimon A."/>
            <person name="Giraud T."/>
            <person name="Brygoo Y."/>
        </authorList>
    </citation>
    <scope>NUCLEOTIDE SEQUENCE [LARGE SCALE GENOMIC DNA]</scope>
    <source>
        <strain evidence="3">FM 013</strain>
    </source>
</reference>
<feature type="region of interest" description="Disordered" evidence="1">
    <location>
        <begin position="1"/>
        <end position="32"/>
    </location>
</feature>
<gene>
    <name evidence="2" type="ORF">PCAMFM013_S006g000327</name>
</gene>
<accession>A0A0G4P648</accession>
<organism evidence="2 3">
    <name type="scientific">Penicillium camemberti (strain FM 013)</name>
    <dbReference type="NCBI Taxonomy" id="1429867"/>
    <lineage>
        <taxon>Eukaryota</taxon>
        <taxon>Fungi</taxon>
        <taxon>Dikarya</taxon>
        <taxon>Ascomycota</taxon>
        <taxon>Pezizomycotina</taxon>
        <taxon>Eurotiomycetes</taxon>
        <taxon>Eurotiomycetidae</taxon>
        <taxon>Eurotiales</taxon>
        <taxon>Aspergillaceae</taxon>
        <taxon>Penicillium</taxon>
    </lineage>
</organism>